<dbReference type="RefSeq" id="WP_176069359.1">
    <property type="nucleotide sequence ID" value="NZ_JABWMJ010000005.1"/>
</dbReference>
<dbReference type="InterPro" id="IPR045556">
    <property type="entry name" value="DUF6351"/>
</dbReference>
<organism evidence="3 4">
    <name type="scientific">Piscinibacter koreensis</name>
    <dbReference type="NCBI Taxonomy" id="2742824"/>
    <lineage>
        <taxon>Bacteria</taxon>
        <taxon>Pseudomonadati</taxon>
        <taxon>Pseudomonadota</taxon>
        <taxon>Betaproteobacteria</taxon>
        <taxon>Burkholderiales</taxon>
        <taxon>Sphaerotilaceae</taxon>
        <taxon>Piscinibacter</taxon>
    </lineage>
</organism>
<dbReference type="SUPFAM" id="SSF53474">
    <property type="entry name" value="alpha/beta-Hydrolases"/>
    <property type="match status" value="1"/>
</dbReference>
<feature type="chain" id="PRO_5031399931" description="DUF6351 domain-containing protein" evidence="1">
    <location>
        <begin position="21"/>
        <end position="725"/>
    </location>
</feature>
<name>A0A7Y6NNM8_9BURK</name>
<protein>
    <recommendedName>
        <fullName evidence="2">DUF6351 domain-containing protein</fullName>
    </recommendedName>
</protein>
<proteinExistence type="predicted"/>
<dbReference type="Proteomes" id="UP000529637">
    <property type="component" value="Unassembled WGS sequence"/>
</dbReference>
<reference evidence="3 4" key="1">
    <citation type="submission" date="2020-06" db="EMBL/GenBank/DDBJ databases">
        <title>Schlegella sp. ID0723 isolated from air conditioner.</title>
        <authorList>
            <person name="Kim D.Y."/>
            <person name="Kim D.-U."/>
        </authorList>
    </citation>
    <scope>NUCLEOTIDE SEQUENCE [LARGE SCALE GENOMIC DNA]</scope>
    <source>
        <strain evidence="3 4">ID0723</strain>
    </source>
</reference>
<evidence type="ECO:0000313" key="3">
    <source>
        <dbReference type="EMBL" id="NUZ06511.1"/>
    </source>
</evidence>
<dbReference type="AlphaFoldDB" id="A0A7Y6NNM8"/>
<dbReference type="InterPro" id="IPR029058">
    <property type="entry name" value="AB_hydrolase_fold"/>
</dbReference>
<comment type="caution">
    <text evidence="3">The sequence shown here is derived from an EMBL/GenBank/DDBJ whole genome shotgun (WGS) entry which is preliminary data.</text>
</comment>
<evidence type="ECO:0000313" key="4">
    <source>
        <dbReference type="Proteomes" id="UP000529637"/>
    </source>
</evidence>
<dbReference type="EMBL" id="JABWMJ010000005">
    <property type="protein sequence ID" value="NUZ06511.1"/>
    <property type="molecule type" value="Genomic_DNA"/>
</dbReference>
<evidence type="ECO:0000256" key="1">
    <source>
        <dbReference type="SAM" id="SignalP"/>
    </source>
</evidence>
<accession>A0A7Y6NNM8</accession>
<dbReference type="Pfam" id="PF19878">
    <property type="entry name" value="DUF6351"/>
    <property type="match status" value="1"/>
</dbReference>
<sequence>MTQRSFRHFCLAAIGAAALAACGGGGGDDDDGPVLQTLSSRPELVSGGDVLVEAALTEPSQPLKATLNGSDVSASFKADPSRPGRLVALLTGLKVGTNELVASNGGDSTTLQLTNYPITGPMISGPHETPFVCKTQDFAMPTGGTLGNALDANCSVATRVQYLYRTSDTNQFVALPTPTTRPANLAMATTNTGKRVPYIVRLETGTINRSIYQTAILHDPVNDPAPGPLARPAGWNGKLIYPLGGGCQGGWYTQGPSLVTPLNDSYLSNGYGVATATLNTFGNNCNDLLSSETILMVKERFVESYGVPTFTIGTGSSGGAYQSNHTADNYPGTFDGIVTTNSFPDALTGMIGLGDARLLDIYFNTKRAGQFSADQQRAVSGFRQLNEIAFLSDRTGTSGTSARRMDPTAVYQDGTLNAGVGRNFRYDPATNPTGARATVYDHTVNVYGKIAGTPGFAQRPLDNVGVQYGLKAFNDGVITFQQFLDLNQNIGGFDIDFKPTAARTVFYPEATRRAYESGRVLYTGNGMASIPIITRHGLGDAVTGGDIHLKYWAFSIRERLIKANGHADNQVIVGSRAPVELLIEQMDRWLTAVKADTSNRTAIQKVVANKPADAVDACWTAAGQKIVEPMTAFGSGQCNTIDPTSSAPNLVAGSPLAADIVKCQLKPVAASDYKQTLTAAQLQQIAAAFPGGVCDWSKPGVEQRPAKPWVSFGPSPVNLMFDVTK</sequence>
<gene>
    <name evidence="3" type="ORF">HQN59_12135</name>
</gene>
<evidence type="ECO:0000259" key="2">
    <source>
        <dbReference type="Pfam" id="PF19878"/>
    </source>
</evidence>
<feature type="signal peptide" evidence="1">
    <location>
        <begin position="1"/>
        <end position="20"/>
    </location>
</feature>
<keyword evidence="4" id="KW-1185">Reference proteome</keyword>
<dbReference type="PROSITE" id="PS51257">
    <property type="entry name" value="PROKAR_LIPOPROTEIN"/>
    <property type="match status" value="1"/>
</dbReference>
<feature type="domain" description="DUF6351" evidence="2">
    <location>
        <begin position="35"/>
        <end position="704"/>
    </location>
</feature>
<keyword evidence="1" id="KW-0732">Signal</keyword>